<reference evidence="1 2" key="1">
    <citation type="submission" date="2016-10" db="EMBL/GenBank/DDBJ databases">
        <authorList>
            <person name="de Groot N.N."/>
        </authorList>
    </citation>
    <scope>NUCLEOTIDE SEQUENCE [LARGE SCALE GENOMIC DNA]</scope>
    <source>
        <strain evidence="1 2">CGMCC 1.10836</strain>
    </source>
</reference>
<gene>
    <name evidence="1" type="ORF">SAMN05216227_102054</name>
</gene>
<dbReference type="Proteomes" id="UP000183002">
    <property type="component" value="Unassembled WGS sequence"/>
</dbReference>
<sequence>MPAPVQLSADFLYLLRFIARNATAHAEQERTQLEAVFTPKA</sequence>
<accession>A0A1H8IJ44</accession>
<dbReference type="EMBL" id="FOCO01000020">
    <property type="protein sequence ID" value="SEN68285.1"/>
    <property type="molecule type" value="Genomic_DNA"/>
</dbReference>
<evidence type="ECO:0000313" key="1">
    <source>
        <dbReference type="EMBL" id="SEN68285.1"/>
    </source>
</evidence>
<protein>
    <submittedName>
        <fullName evidence="1">Uncharacterized protein</fullName>
    </submittedName>
</protein>
<name>A0A1H8IJ44_9RHOB</name>
<keyword evidence="2" id="KW-1185">Reference proteome</keyword>
<dbReference type="AlphaFoldDB" id="A0A1H8IJ44"/>
<proteinExistence type="predicted"/>
<evidence type="ECO:0000313" key="2">
    <source>
        <dbReference type="Proteomes" id="UP000183002"/>
    </source>
</evidence>
<organism evidence="1 2">
    <name type="scientific">Pseudorhodobacter antarcticus</name>
    <dbReference type="NCBI Taxonomy" id="1077947"/>
    <lineage>
        <taxon>Bacteria</taxon>
        <taxon>Pseudomonadati</taxon>
        <taxon>Pseudomonadota</taxon>
        <taxon>Alphaproteobacteria</taxon>
        <taxon>Rhodobacterales</taxon>
        <taxon>Paracoccaceae</taxon>
        <taxon>Pseudorhodobacter</taxon>
    </lineage>
</organism>